<reference evidence="1 2" key="1">
    <citation type="submission" date="2021-10" db="EMBL/GenBank/DDBJ databases">
        <title>Draft genome of Aestuariibacter halophilus JC2043.</title>
        <authorList>
            <person name="Emsley S.A."/>
            <person name="Pfannmuller K.M."/>
            <person name="Ushijima B."/>
            <person name="Saw J.H."/>
            <person name="Videau P."/>
        </authorList>
    </citation>
    <scope>NUCLEOTIDE SEQUENCE [LARGE SCALE GENOMIC DNA]</scope>
    <source>
        <strain evidence="1 2">JC2043</strain>
    </source>
</reference>
<gene>
    <name evidence="1" type="primary">mobC</name>
    <name evidence="1" type="ORF">LJ739_10690</name>
</gene>
<dbReference type="Pfam" id="PF21983">
    <property type="entry name" value="NikA-like"/>
    <property type="match status" value="1"/>
</dbReference>
<keyword evidence="2" id="KW-1185">Reference proteome</keyword>
<evidence type="ECO:0000313" key="1">
    <source>
        <dbReference type="EMBL" id="MCC2616708.1"/>
    </source>
</evidence>
<name>A0ABS8G868_9ALTE</name>
<protein>
    <submittedName>
        <fullName evidence="1">Plasmid mobilization relaxosome protein MobC</fullName>
    </submittedName>
</protein>
<dbReference type="RefSeq" id="WP_229160301.1">
    <property type="nucleotide sequence ID" value="NZ_JAJEWP010000002.1"/>
</dbReference>
<sequence>MTGTTSRKRPPPFSLWLTPDERREIEYRAERAGLSMGGYCKSIIFDAPPPRRSRRPVTEKVELARLLGSLGKIGGNLNQLARQIHIEGSVEIPELKEALIDLAEMRAAVMVALGYREGDHDKGATLH</sequence>
<dbReference type="EMBL" id="JAJEWP010000002">
    <property type="protein sequence ID" value="MCC2616708.1"/>
    <property type="molecule type" value="Genomic_DNA"/>
</dbReference>
<accession>A0ABS8G868</accession>
<comment type="caution">
    <text evidence="1">The sequence shown here is derived from an EMBL/GenBank/DDBJ whole genome shotgun (WGS) entry which is preliminary data.</text>
</comment>
<evidence type="ECO:0000313" key="2">
    <source>
        <dbReference type="Proteomes" id="UP001520878"/>
    </source>
</evidence>
<dbReference type="InterPro" id="IPR053842">
    <property type="entry name" value="NikA-like"/>
</dbReference>
<organism evidence="1 2">
    <name type="scientific">Fluctibacter halophilus</name>
    <dbReference type="NCBI Taxonomy" id="226011"/>
    <lineage>
        <taxon>Bacteria</taxon>
        <taxon>Pseudomonadati</taxon>
        <taxon>Pseudomonadota</taxon>
        <taxon>Gammaproteobacteria</taxon>
        <taxon>Alteromonadales</taxon>
        <taxon>Alteromonadaceae</taxon>
        <taxon>Fluctibacter</taxon>
    </lineage>
</organism>
<dbReference type="Proteomes" id="UP001520878">
    <property type="component" value="Unassembled WGS sequence"/>
</dbReference>
<proteinExistence type="predicted"/>